<dbReference type="Pfam" id="PF02277">
    <property type="entry name" value="DBI_PRT"/>
    <property type="match status" value="1"/>
</dbReference>
<name>A0A085GBG1_9ENTR</name>
<evidence type="ECO:0000256" key="2">
    <source>
        <dbReference type="ARBA" id="ARBA00007110"/>
    </source>
</evidence>
<dbReference type="UniPathway" id="UPA00061">
    <property type="reaction ID" value="UER00516"/>
</dbReference>
<dbReference type="InterPro" id="IPR003200">
    <property type="entry name" value="Nict_dMeBzImd_PRibTrfase"/>
</dbReference>
<dbReference type="HAMAP" id="MF_00230">
    <property type="entry name" value="CobT"/>
    <property type="match status" value="1"/>
</dbReference>
<protein>
    <recommendedName>
        <fullName evidence="4 10">Nicotinate-nucleotide--dimethylbenzimidazole phosphoribosyltransferase</fullName>
        <shortName evidence="10">NN:DBI PRT</shortName>
        <ecNumber evidence="3 10">2.4.2.21</ecNumber>
    </recommendedName>
    <alternativeName>
        <fullName evidence="8 10">N(1)-alpha-phosphoribosyltransferase</fullName>
    </alternativeName>
</protein>
<comment type="pathway">
    <text evidence="1 10">Nucleoside biosynthesis; alpha-ribazole biosynthesis; alpha-ribazole from 5,6-dimethylbenzimidazole: step 1/2.</text>
</comment>
<accession>A0A085GBG1</accession>
<dbReference type="GO" id="GO:0008939">
    <property type="term" value="F:nicotinate-nucleotide-dimethylbenzimidazole phosphoribosyltransferase activity"/>
    <property type="evidence" value="ECO:0007669"/>
    <property type="project" value="UniProtKB-UniRule"/>
</dbReference>
<dbReference type="PANTHER" id="PTHR43463">
    <property type="entry name" value="NICOTINATE-NUCLEOTIDE--DIMETHYLBENZIMIDAZOLE PHOSPHORIBOSYLTRANSFERASE"/>
    <property type="match status" value="1"/>
</dbReference>
<dbReference type="PANTHER" id="PTHR43463:SF1">
    <property type="entry name" value="NICOTINATE-NUCLEOTIDE--DIMETHYLBENZIMIDAZOLE PHOSPHORIBOSYLTRANSFERASE"/>
    <property type="match status" value="1"/>
</dbReference>
<dbReference type="eggNOG" id="COG2038">
    <property type="taxonomic scope" value="Bacteria"/>
</dbReference>
<dbReference type="InterPro" id="IPR017846">
    <property type="entry name" value="Nict_dMeBzImd_PRibTrfase_bact"/>
</dbReference>
<dbReference type="RefSeq" id="WP_034496472.1">
    <property type="nucleotide sequence ID" value="NZ_JMPI01000033.1"/>
</dbReference>
<comment type="catalytic activity">
    <reaction evidence="9 10">
        <text>5,6-dimethylbenzimidazole + nicotinate beta-D-ribonucleotide = alpha-ribazole 5'-phosphate + nicotinate + H(+)</text>
        <dbReference type="Rhea" id="RHEA:11196"/>
        <dbReference type="ChEBI" id="CHEBI:15378"/>
        <dbReference type="ChEBI" id="CHEBI:15890"/>
        <dbReference type="ChEBI" id="CHEBI:32544"/>
        <dbReference type="ChEBI" id="CHEBI:57502"/>
        <dbReference type="ChEBI" id="CHEBI:57918"/>
        <dbReference type="EC" id="2.4.2.21"/>
    </reaction>
</comment>
<feature type="active site" description="Proton acceptor" evidence="10">
    <location>
        <position position="317"/>
    </location>
</feature>
<sequence length="350" mass="35882">MQTLNSLLAMISPLDSDAMARAQQHIDGLLKPFGSLGRLEALAVQLAGMPGMKNGLNTQRKSIFVMCADHGVYAEGVAISPQIVTAIQAMNMTRHNTGVCVLGATVGADIHVVDVGIDSDALPGVLDMKVARGSGNIAQGPAMSRQQAEDLLLATMQLTMAKAAEGVTLFGVGELGMANTTPAAAMVSVLTDSSPDDVVGMGANFPSDKLHHKIAVVRRAIETNQPDAADGIDVQAKVGGFDLVGMTGVMLGAAAAGLPVVLDGFLSYASALAACQIAPGVREYLIPSHLSAEKGAVIAMSKLGLEPYLQMGMRLGEGSGAALAMHLVDAACAMHNEMGSLADSNIVLPG</sequence>
<evidence type="ECO:0000313" key="11">
    <source>
        <dbReference type="EMBL" id="KFC81056.1"/>
    </source>
</evidence>
<evidence type="ECO:0000256" key="6">
    <source>
        <dbReference type="ARBA" id="ARBA00022676"/>
    </source>
</evidence>
<comment type="similarity">
    <text evidence="2 10">Belongs to the CobT family.</text>
</comment>
<evidence type="ECO:0000256" key="10">
    <source>
        <dbReference type="HAMAP-Rule" id="MF_00230"/>
    </source>
</evidence>
<dbReference type="CDD" id="cd02439">
    <property type="entry name" value="DMB-PRT_CobT"/>
    <property type="match status" value="1"/>
</dbReference>
<comment type="function">
    <text evidence="10">Catalyzes the synthesis of alpha-ribazole-5'-phosphate from nicotinate mononucleotide (NAMN) and 5,6-dimethylbenzimidazole (DMB).</text>
</comment>
<keyword evidence="7 10" id="KW-0808">Transferase</keyword>
<gene>
    <name evidence="10 11" type="primary">cobT</name>
    <name evidence="11" type="ORF">GBAG_2554</name>
</gene>
<dbReference type="GO" id="GO:0009236">
    <property type="term" value="P:cobalamin biosynthetic process"/>
    <property type="evidence" value="ECO:0007669"/>
    <property type="project" value="UniProtKB-UniRule"/>
</dbReference>
<comment type="caution">
    <text evidence="11">The sequence shown here is derived from an EMBL/GenBank/DDBJ whole genome shotgun (WGS) entry which is preliminary data.</text>
</comment>
<proteinExistence type="inferred from homology"/>
<dbReference type="InterPro" id="IPR036087">
    <property type="entry name" value="Nict_dMeBzImd_PRibTrfase_sf"/>
</dbReference>
<dbReference type="EMBL" id="JMPI01000033">
    <property type="protein sequence ID" value="KFC81056.1"/>
    <property type="molecule type" value="Genomic_DNA"/>
</dbReference>
<organism evidence="11 12">
    <name type="scientific">Buttiauxella agrestis ATCC 33320</name>
    <dbReference type="NCBI Taxonomy" id="1006004"/>
    <lineage>
        <taxon>Bacteria</taxon>
        <taxon>Pseudomonadati</taxon>
        <taxon>Pseudomonadota</taxon>
        <taxon>Gammaproteobacteria</taxon>
        <taxon>Enterobacterales</taxon>
        <taxon>Enterobacteriaceae</taxon>
        <taxon>Buttiauxella</taxon>
    </lineage>
</organism>
<dbReference type="OrthoDB" id="9781491at2"/>
<evidence type="ECO:0000256" key="5">
    <source>
        <dbReference type="ARBA" id="ARBA00022573"/>
    </source>
</evidence>
<keyword evidence="6 10" id="KW-0328">Glycosyltransferase</keyword>
<evidence type="ECO:0000256" key="1">
    <source>
        <dbReference type="ARBA" id="ARBA00005049"/>
    </source>
</evidence>
<keyword evidence="5 10" id="KW-0169">Cobalamin biosynthesis</keyword>
<reference evidence="11 12" key="1">
    <citation type="submission" date="2014-05" db="EMBL/GenBank/DDBJ databases">
        <title>ATOL: Assembling a taxonomically balanced genome-scale reconstruction of the evolutionary history of the Enterobacteriaceae.</title>
        <authorList>
            <person name="Plunkett G.III."/>
            <person name="Neeno-Eckwall E.C."/>
            <person name="Glasner J.D."/>
            <person name="Perna N.T."/>
        </authorList>
    </citation>
    <scope>NUCLEOTIDE SEQUENCE [LARGE SCALE GENOMIC DNA]</scope>
    <source>
        <strain evidence="11 12">ATCC 33320</strain>
    </source>
</reference>
<dbReference type="InterPro" id="IPR023195">
    <property type="entry name" value="Nict_dMeBzImd_PRibTrfase_N"/>
</dbReference>
<evidence type="ECO:0000256" key="4">
    <source>
        <dbReference type="ARBA" id="ARBA00015486"/>
    </source>
</evidence>
<evidence type="ECO:0000256" key="3">
    <source>
        <dbReference type="ARBA" id="ARBA00011991"/>
    </source>
</evidence>
<dbReference type="FunFam" id="3.40.50.10210:FF:000001">
    <property type="entry name" value="Nicotinate-nucleotide--dimethylbenzimidazole phosphoribosyltransferase"/>
    <property type="match status" value="1"/>
</dbReference>
<dbReference type="AlphaFoldDB" id="A0A085GBG1"/>
<dbReference type="EC" id="2.4.2.21" evidence="3 10"/>
<keyword evidence="12" id="KW-1185">Reference proteome</keyword>
<dbReference type="STRING" id="1006004.GBAG_2554"/>
<dbReference type="Gene3D" id="1.10.1610.10">
    <property type="match status" value="1"/>
</dbReference>
<dbReference type="Gene3D" id="3.40.50.10210">
    <property type="match status" value="1"/>
</dbReference>
<evidence type="ECO:0000256" key="9">
    <source>
        <dbReference type="ARBA" id="ARBA00047340"/>
    </source>
</evidence>
<evidence type="ECO:0000313" key="12">
    <source>
        <dbReference type="Proteomes" id="UP000028653"/>
    </source>
</evidence>
<dbReference type="SUPFAM" id="SSF52733">
    <property type="entry name" value="Nicotinate mononucleotide:5,6-dimethylbenzimidazole phosphoribosyltransferase (CobT)"/>
    <property type="match status" value="1"/>
</dbReference>
<dbReference type="NCBIfam" id="TIGR03160">
    <property type="entry name" value="cobT_DBIPRT"/>
    <property type="match status" value="1"/>
</dbReference>
<evidence type="ECO:0000256" key="7">
    <source>
        <dbReference type="ARBA" id="ARBA00022679"/>
    </source>
</evidence>
<dbReference type="Proteomes" id="UP000028653">
    <property type="component" value="Unassembled WGS sequence"/>
</dbReference>
<dbReference type="NCBIfam" id="NF000996">
    <property type="entry name" value="PRK00105.1"/>
    <property type="match status" value="1"/>
</dbReference>
<evidence type="ECO:0000256" key="8">
    <source>
        <dbReference type="ARBA" id="ARBA00030686"/>
    </source>
</evidence>